<keyword evidence="3" id="KW-1185">Reference proteome</keyword>
<reference evidence="3" key="1">
    <citation type="journal article" date="2019" name="Int. J. Syst. Evol. Microbiol.">
        <title>The Global Catalogue of Microorganisms (GCM) 10K type strain sequencing project: providing services to taxonomists for standard genome sequencing and annotation.</title>
        <authorList>
            <consortium name="The Broad Institute Genomics Platform"/>
            <consortium name="The Broad Institute Genome Sequencing Center for Infectious Disease"/>
            <person name="Wu L."/>
            <person name="Ma J."/>
        </authorList>
    </citation>
    <scope>NUCLEOTIDE SEQUENCE [LARGE SCALE GENOMIC DNA]</scope>
    <source>
        <strain evidence="3">KCTC 42984</strain>
    </source>
</reference>
<dbReference type="Proteomes" id="UP001595604">
    <property type="component" value="Unassembled WGS sequence"/>
</dbReference>
<proteinExistence type="predicted"/>
<dbReference type="EMBL" id="JBHRTQ010000002">
    <property type="protein sequence ID" value="MFC3172992.1"/>
    <property type="molecule type" value="Genomic_DNA"/>
</dbReference>
<dbReference type="CDD" id="cd04196">
    <property type="entry name" value="GT_2_like_d"/>
    <property type="match status" value="1"/>
</dbReference>
<dbReference type="Gene3D" id="3.90.550.10">
    <property type="entry name" value="Spore Coat Polysaccharide Biosynthesis Protein SpsA, Chain A"/>
    <property type="match status" value="1"/>
</dbReference>
<evidence type="ECO:0000313" key="3">
    <source>
        <dbReference type="Proteomes" id="UP001595604"/>
    </source>
</evidence>
<dbReference type="Pfam" id="PF00535">
    <property type="entry name" value="Glycos_transf_2"/>
    <property type="match status" value="1"/>
</dbReference>
<dbReference type="SUPFAM" id="SSF53448">
    <property type="entry name" value="Nucleotide-diphospho-sugar transferases"/>
    <property type="match status" value="1"/>
</dbReference>
<feature type="domain" description="Glycosyltransferase 2-like" evidence="1">
    <location>
        <begin position="13"/>
        <end position="116"/>
    </location>
</feature>
<evidence type="ECO:0000313" key="2">
    <source>
        <dbReference type="EMBL" id="MFC3172992.1"/>
    </source>
</evidence>
<dbReference type="PANTHER" id="PTHR22916:SF3">
    <property type="entry name" value="UDP-GLCNAC:BETAGAL BETA-1,3-N-ACETYLGLUCOSAMINYLTRANSFERASE-LIKE PROTEIN 1"/>
    <property type="match status" value="1"/>
</dbReference>
<organism evidence="2 3">
    <name type="scientific">Novosphingobium bradum</name>
    <dbReference type="NCBI Taxonomy" id="1737444"/>
    <lineage>
        <taxon>Bacteria</taxon>
        <taxon>Pseudomonadati</taxon>
        <taxon>Pseudomonadota</taxon>
        <taxon>Alphaproteobacteria</taxon>
        <taxon>Sphingomonadales</taxon>
        <taxon>Sphingomonadaceae</taxon>
        <taxon>Novosphingobium</taxon>
    </lineage>
</organism>
<gene>
    <name evidence="2" type="ORF">ACFOD9_01870</name>
</gene>
<evidence type="ECO:0000259" key="1">
    <source>
        <dbReference type="Pfam" id="PF00535"/>
    </source>
</evidence>
<dbReference type="InterPro" id="IPR001173">
    <property type="entry name" value="Glyco_trans_2-like"/>
</dbReference>
<dbReference type="RefSeq" id="WP_379508383.1">
    <property type="nucleotide sequence ID" value="NZ_JBHRTQ010000002.1"/>
</dbReference>
<comment type="caution">
    <text evidence="2">The sequence shown here is derived from an EMBL/GenBank/DDBJ whole genome shotgun (WGS) entry which is preliminary data.</text>
</comment>
<protein>
    <submittedName>
        <fullName evidence="2">Glycosyltransferase family 2 protein</fullName>
    </submittedName>
</protein>
<dbReference type="InterPro" id="IPR029044">
    <property type="entry name" value="Nucleotide-diphossugar_trans"/>
</dbReference>
<dbReference type="PANTHER" id="PTHR22916">
    <property type="entry name" value="GLYCOSYLTRANSFERASE"/>
    <property type="match status" value="1"/>
</dbReference>
<sequence length="311" mass="34080">MPRPALARPRIAVLLSTYNGAVYLPAQLESLRAQQDVSVVLHARDDGSTDETCAILRGQADRWPALATLAPSENLRPAASFLRLLETAPDDADYFAFCDQDDVWLPTKLARAAAALAGVEGPALYCSNFTCVDADLAVLGTPAPHRDARLRHLIFENIATGCTVVMNPAARDLITSARPASGAVMMHDWWCALVIAALGTVIYDPEPSLLYRQHGGNVVGLHANWAAQKLRQAVRLVREREAVYPIYAQASELLRLFGDRMPAIHRTCLERLVATRRSWLARAAYALSDQIVHRDPLGKVAVRGLILAGWY</sequence>
<name>A0ABV7IS57_9SPHN</name>
<accession>A0ABV7IS57</accession>